<evidence type="ECO:0000313" key="3">
    <source>
        <dbReference type="Proteomes" id="UP000294555"/>
    </source>
</evidence>
<evidence type="ECO:0000313" key="2">
    <source>
        <dbReference type="EMBL" id="TCL04747.1"/>
    </source>
</evidence>
<name>A0A4R1ND28_9GAMM</name>
<sequence length="38" mass="4098">MEISGNMLLLMGVSLASVFANLITLLPRSGLLYALVYI</sequence>
<proteinExistence type="predicted"/>
<accession>A0A4R1ND28</accession>
<keyword evidence="3" id="KW-1185">Reference proteome</keyword>
<dbReference type="AlphaFoldDB" id="A0A4R1ND28"/>
<protein>
    <submittedName>
        <fullName evidence="2">Uncharacterized protein</fullName>
    </submittedName>
</protein>
<dbReference type="Proteomes" id="UP000294555">
    <property type="component" value="Unassembled WGS sequence"/>
</dbReference>
<evidence type="ECO:0000256" key="1">
    <source>
        <dbReference type="SAM" id="Phobius"/>
    </source>
</evidence>
<keyword evidence="1" id="KW-1133">Transmembrane helix</keyword>
<organism evidence="2 3">
    <name type="scientific">Sodalis ligni</name>
    <dbReference type="NCBI Taxonomy" id="2697027"/>
    <lineage>
        <taxon>Bacteria</taxon>
        <taxon>Pseudomonadati</taxon>
        <taxon>Pseudomonadota</taxon>
        <taxon>Gammaproteobacteria</taxon>
        <taxon>Enterobacterales</taxon>
        <taxon>Bruguierivoracaceae</taxon>
        <taxon>Sodalis</taxon>
    </lineage>
</organism>
<keyword evidence="1" id="KW-0472">Membrane</keyword>
<reference evidence="2 3" key="1">
    <citation type="submission" date="2019-02" db="EMBL/GenBank/DDBJ databases">
        <title>Investigation of anaerobic lignin degradation for improved lignocellulosic biofuels.</title>
        <authorList>
            <person name="Deangelis K."/>
        </authorList>
    </citation>
    <scope>NUCLEOTIDE SEQUENCE [LARGE SCALE GENOMIC DNA]</scope>
    <source>
        <strain evidence="2 3">159R</strain>
    </source>
</reference>
<comment type="caution">
    <text evidence="2">The sequence shown here is derived from an EMBL/GenBank/DDBJ whole genome shotgun (WGS) entry which is preliminary data.</text>
</comment>
<keyword evidence="1" id="KW-0812">Transmembrane</keyword>
<dbReference type="EMBL" id="SJOI01000001">
    <property type="protein sequence ID" value="TCL04747.1"/>
    <property type="molecule type" value="Genomic_DNA"/>
</dbReference>
<feature type="transmembrane region" description="Helical" evidence="1">
    <location>
        <begin position="7"/>
        <end position="26"/>
    </location>
</feature>
<gene>
    <name evidence="2" type="ORF">EZJ58_2883</name>
</gene>